<evidence type="ECO:0000256" key="1">
    <source>
        <dbReference type="SAM" id="Phobius"/>
    </source>
</evidence>
<organism evidence="2 3">
    <name type="scientific">Nocardia beijingensis</name>
    <dbReference type="NCBI Taxonomy" id="95162"/>
    <lineage>
        <taxon>Bacteria</taxon>
        <taxon>Bacillati</taxon>
        <taxon>Actinomycetota</taxon>
        <taxon>Actinomycetes</taxon>
        <taxon>Mycobacteriales</taxon>
        <taxon>Nocardiaceae</taxon>
        <taxon>Nocardia</taxon>
    </lineage>
</organism>
<keyword evidence="1" id="KW-0472">Membrane</keyword>
<accession>A0ABW7W904</accession>
<feature type="transmembrane region" description="Helical" evidence="1">
    <location>
        <begin position="28"/>
        <end position="48"/>
    </location>
</feature>
<evidence type="ECO:0000313" key="2">
    <source>
        <dbReference type="EMBL" id="MFI2319460.1"/>
    </source>
</evidence>
<evidence type="ECO:0000313" key="3">
    <source>
        <dbReference type="Proteomes" id="UP001611450"/>
    </source>
</evidence>
<dbReference type="SUPFAM" id="SSF103473">
    <property type="entry name" value="MFS general substrate transporter"/>
    <property type="match status" value="1"/>
</dbReference>
<dbReference type="RefSeq" id="WP_396945759.1">
    <property type="nucleotide sequence ID" value="NZ_JBIRXV010000001.1"/>
</dbReference>
<proteinExistence type="predicted"/>
<dbReference type="Proteomes" id="UP001611450">
    <property type="component" value="Unassembled WGS sequence"/>
</dbReference>
<gene>
    <name evidence="2" type="ORF">ACH47G_03155</name>
</gene>
<sequence length="94" mass="9067">MIVTATTTALANVDHAHAGVASGLGNTFHEVGSALGVALISTIAATSLRSLGAETSGPTGAFTFSTVTALVVALAAAVFVPAGKPPAGLRVSAH</sequence>
<feature type="transmembrane region" description="Helical" evidence="1">
    <location>
        <begin position="60"/>
        <end position="80"/>
    </location>
</feature>
<protein>
    <recommendedName>
        <fullName evidence="4">MFS transporter</fullName>
    </recommendedName>
</protein>
<keyword evidence="1" id="KW-1133">Transmembrane helix</keyword>
<dbReference type="EMBL" id="JBIRXV010000001">
    <property type="protein sequence ID" value="MFI2319460.1"/>
    <property type="molecule type" value="Genomic_DNA"/>
</dbReference>
<reference evidence="2 3" key="1">
    <citation type="submission" date="2024-10" db="EMBL/GenBank/DDBJ databases">
        <title>The Natural Products Discovery Center: Release of the First 8490 Sequenced Strains for Exploring Actinobacteria Biosynthetic Diversity.</title>
        <authorList>
            <person name="Kalkreuter E."/>
            <person name="Kautsar S.A."/>
            <person name="Yang D."/>
            <person name="Bader C.D."/>
            <person name="Teijaro C.N."/>
            <person name="Fluegel L."/>
            <person name="Davis C.M."/>
            <person name="Simpson J.R."/>
            <person name="Lauterbach L."/>
            <person name="Steele A.D."/>
            <person name="Gui C."/>
            <person name="Meng S."/>
            <person name="Li G."/>
            <person name="Viehrig K."/>
            <person name="Ye F."/>
            <person name="Su P."/>
            <person name="Kiefer A.F."/>
            <person name="Nichols A."/>
            <person name="Cepeda A.J."/>
            <person name="Yan W."/>
            <person name="Fan B."/>
            <person name="Jiang Y."/>
            <person name="Adhikari A."/>
            <person name="Zheng C.-J."/>
            <person name="Schuster L."/>
            <person name="Cowan T.M."/>
            <person name="Smanski M.J."/>
            <person name="Chevrette M.G."/>
            <person name="De Carvalho L.P.S."/>
            <person name="Shen B."/>
        </authorList>
    </citation>
    <scope>NUCLEOTIDE SEQUENCE [LARGE SCALE GENOMIC DNA]</scope>
    <source>
        <strain evidence="2 3">NPDC019626</strain>
    </source>
</reference>
<name>A0ABW7W904_9NOCA</name>
<keyword evidence="1" id="KW-0812">Transmembrane</keyword>
<comment type="caution">
    <text evidence="2">The sequence shown here is derived from an EMBL/GenBank/DDBJ whole genome shotgun (WGS) entry which is preliminary data.</text>
</comment>
<evidence type="ECO:0008006" key="4">
    <source>
        <dbReference type="Google" id="ProtNLM"/>
    </source>
</evidence>
<dbReference type="InterPro" id="IPR036259">
    <property type="entry name" value="MFS_trans_sf"/>
</dbReference>
<keyword evidence="3" id="KW-1185">Reference proteome</keyword>